<dbReference type="PANTHER" id="PTHR31897">
    <property type="entry name" value="PROTEIN CBG17011-RELATED"/>
    <property type="match status" value="1"/>
</dbReference>
<dbReference type="HOGENOM" id="CLU_1442255_0_0_1"/>
<name>G0NN05_CAEBE</name>
<evidence type="ECO:0000313" key="3">
    <source>
        <dbReference type="Proteomes" id="UP000008068"/>
    </source>
</evidence>
<dbReference type="Proteomes" id="UP000008068">
    <property type="component" value="Unassembled WGS sequence"/>
</dbReference>
<keyword evidence="3" id="KW-1185">Reference proteome</keyword>
<dbReference type="PANTHER" id="PTHR31897:SF2">
    <property type="entry name" value="DUF19 DOMAIN-CONTAINING PROTEIN"/>
    <property type="match status" value="1"/>
</dbReference>
<accession>G0NN05</accession>
<protein>
    <recommendedName>
        <fullName evidence="1">T20D4.11-like domain-containing protein</fullName>
    </recommendedName>
</protein>
<proteinExistence type="predicted"/>
<dbReference type="Pfam" id="PF01579">
    <property type="entry name" value="DUF19"/>
    <property type="match status" value="1"/>
</dbReference>
<dbReference type="EMBL" id="GL379912">
    <property type="protein sequence ID" value="EGT34317.1"/>
    <property type="molecule type" value="Genomic_DNA"/>
</dbReference>
<evidence type="ECO:0000259" key="1">
    <source>
        <dbReference type="Pfam" id="PF01579"/>
    </source>
</evidence>
<sequence>MNRRKADLDAPCAAIAYAVPDNELCLRGFFRKAYMAQFSNEDSCFKEYSFLDSNLENRRNAFMNGKLCFVKYAREYCTTYTVDYFNSDKYRKLTETVSSEDYHAECKSPQSRLQFSICRALVDELTTRSEKMKIFEFRSNKNFVEQTKKIFRDTEACLSKSCASNKSKNLLREFAGKFQAWRIPEEED</sequence>
<dbReference type="InterPro" id="IPR002542">
    <property type="entry name" value="T20D4.11-like_dom"/>
</dbReference>
<feature type="domain" description="T20D4.11-like" evidence="1">
    <location>
        <begin position="5"/>
        <end position="106"/>
    </location>
</feature>
<dbReference type="InParanoid" id="G0NN05"/>
<gene>
    <name evidence="2" type="ORF">CAEBREN_20572</name>
</gene>
<reference evidence="3" key="1">
    <citation type="submission" date="2011-07" db="EMBL/GenBank/DDBJ databases">
        <authorList>
            <consortium name="Caenorhabditis brenneri Sequencing and Analysis Consortium"/>
            <person name="Wilson R.K."/>
        </authorList>
    </citation>
    <scope>NUCLEOTIDE SEQUENCE [LARGE SCALE GENOMIC DNA]</scope>
    <source>
        <strain evidence="3">PB2801</strain>
    </source>
</reference>
<evidence type="ECO:0000313" key="2">
    <source>
        <dbReference type="EMBL" id="EGT34317.1"/>
    </source>
</evidence>
<organism evidence="3">
    <name type="scientific">Caenorhabditis brenneri</name>
    <name type="common">Nematode worm</name>
    <dbReference type="NCBI Taxonomy" id="135651"/>
    <lineage>
        <taxon>Eukaryota</taxon>
        <taxon>Metazoa</taxon>
        <taxon>Ecdysozoa</taxon>
        <taxon>Nematoda</taxon>
        <taxon>Chromadorea</taxon>
        <taxon>Rhabditida</taxon>
        <taxon>Rhabditina</taxon>
        <taxon>Rhabditomorpha</taxon>
        <taxon>Rhabditoidea</taxon>
        <taxon>Rhabditidae</taxon>
        <taxon>Peloderinae</taxon>
        <taxon>Caenorhabditis</taxon>
    </lineage>
</organism>
<dbReference type="AlphaFoldDB" id="G0NN05"/>
<dbReference type="OrthoDB" id="5879364at2759"/>